<comment type="caution">
    <text evidence="2">The sequence shown here is derived from an EMBL/GenBank/DDBJ whole genome shotgun (WGS) entry which is preliminary data.</text>
</comment>
<protein>
    <submittedName>
        <fullName evidence="2">Uncharacterized protein</fullName>
    </submittedName>
</protein>
<accession>A0A5N6P5E1</accession>
<organism evidence="2 3">
    <name type="scientific">Mikania micrantha</name>
    <name type="common">bitter vine</name>
    <dbReference type="NCBI Taxonomy" id="192012"/>
    <lineage>
        <taxon>Eukaryota</taxon>
        <taxon>Viridiplantae</taxon>
        <taxon>Streptophyta</taxon>
        <taxon>Embryophyta</taxon>
        <taxon>Tracheophyta</taxon>
        <taxon>Spermatophyta</taxon>
        <taxon>Magnoliopsida</taxon>
        <taxon>eudicotyledons</taxon>
        <taxon>Gunneridae</taxon>
        <taxon>Pentapetalae</taxon>
        <taxon>asterids</taxon>
        <taxon>campanulids</taxon>
        <taxon>Asterales</taxon>
        <taxon>Asteraceae</taxon>
        <taxon>Asteroideae</taxon>
        <taxon>Heliantheae alliance</taxon>
        <taxon>Eupatorieae</taxon>
        <taxon>Mikania</taxon>
    </lineage>
</organism>
<dbReference type="AlphaFoldDB" id="A0A5N6P5E1"/>
<proteinExistence type="predicted"/>
<dbReference type="Proteomes" id="UP000326396">
    <property type="component" value="Linkage Group LG14"/>
</dbReference>
<sequence length="209" mass="23944">MEEGDLIVKGRVEIDTRQPFKSVKEAVLLFGERVLVGEVYAHKLKEMETTERENNQNGKPKTIVLEEKKQTLENSNDEAKMMTYYLMKLKKQLEETKSELNQLKSTRGSYSSHCMPIEPETEEIKFMENPIPTQVKQPMEGKNEPDDDDNLLELKQGDSHKFQTTSPPTKVIVEVTKMQERSPSSLKIKKSKKKTLIPLLSGIFSKTKG</sequence>
<keyword evidence="3" id="KW-1185">Reference proteome</keyword>
<dbReference type="OrthoDB" id="4585693at2759"/>
<reference evidence="2 3" key="1">
    <citation type="submission" date="2019-05" db="EMBL/GenBank/DDBJ databases">
        <title>Mikania micrantha, genome provides insights into the molecular mechanism of rapid growth.</title>
        <authorList>
            <person name="Liu B."/>
        </authorList>
    </citation>
    <scope>NUCLEOTIDE SEQUENCE [LARGE SCALE GENOMIC DNA]</scope>
    <source>
        <strain evidence="2">NLD-2019</strain>
        <tissue evidence="2">Leaf</tissue>
    </source>
</reference>
<evidence type="ECO:0000313" key="3">
    <source>
        <dbReference type="Proteomes" id="UP000326396"/>
    </source>
</evidence>
<evidence type="ECO:0000313" key="2">
    <source>
        <dbReference type="EMBL" id="KAD5960809.1"/>
    </source>
</evidence>
<name>A0A5N6P5E1_9ASTR</name>
<evidence type="ECO:0000256" key="1">
    <source>
        <dbReference type="SAM" id="MobiDB-lite"/>
    </source>
</evidence>
<dbReference type="EMBL" id="SZYD01000006">
    <property type="protein sequence ID" value="KAD5960809.1"/>
    <property type="molecule type" value="Genomic_DNA"/>
</dbReference>
<feature type="region of interest" description="Disordered" evidence="1">
    <location>
        <begin position="136"/>
        <end position="169"/>
    </location>
</feature>
<gene>
    <name evidence="2" type="ORF">E3N88_12281</name>
</gene>